<dbReference type="InterPro" id="IPR016024">
    <property type="entry name" value="ARM-type_fold"/>
</dbReference>
<dbReference type="InterPro" id="IPR019399">
    <property type="entry name" value="Parkin_co-regulated_protein"/>
</dbReference>
<evidence type="ECO:0000313" key="1">
    <source>
        <dbReference type="EMBL" id="GKT26175.1"/>
    </source>
</evidence>
<dbReference type="Proteomes" id="UP001057375">
    <property type="component" value="Unassembled WGS sequence"/>
</dbReference>
<evidence type="ECO:0000313" key="2">
    <source>
        <dbReference type="Proteomes" id="UP001057375"/>
    </source>
</evidence>
<reference evidence="1" key="1">
    <citation type="submission" date="2022-03" db="EMBL/GenBank/DDBJ databases">
        <title>Draft genome sequence of Aduncisulcus paluster, a free-living microaerophilic Fornicata.</title>
        <authorList>
            <person name="Yuyama I."/>
            <person name="Kume K."/>
            <person name="Tamura T."/>
            <person name="Inagaki Y."/>
            <person name="Hashimoto T."/>
        </authorList>
    </citation>
    <scope>NUCLEOTIDE SEQUENCE</scope>
    <source>
        <strain evidence="1">NY0171</strain>
    </source>
</reference>
<protein>
    <submittedName>
        <fullName evidence="1">Parkin coregulated gene protein homolog</fullName>
    </submittedName>
</protein>
<dbReference type="EMBL" id="BQXS01012640">
    <property type="protein sequence ID" value="GKT26175.1"/>
    <property type="molecule type" value="Genomic_DNA"/>
</dbReference>
<proteinExistence type="predicted"/>
<accession>A0ABQ5K2B5</accession>
<keyword evidence="2" id="KW-1185">Reference proteome</keyword>
<organism evidence="1 2">
    <name type="scientific">Aduncisulcus paluster</name>
    <dbReference type="NCBI Taxonomy" id="2918883"/>
    <lineage>
        <taxon>Eukaryota</taxon>
        <taxon>Metamonada</taxon>
        <taxon>Carpediemonas-like organisms</taxon>
        <taxon>Aduncisulcus</taxon>
    </lineage>
</organism>
<dbReference type="SUPFAM" id="SSF48371">
    <property type="entry name" value="ARM repeat"/>
    <property type="match status" value="1"/>
</dbReference>
<gene>
    <name evidence="1" type="ORF">ADUPG1_013262</name>
</gene>
<dbReference type="PANTHER" id="PTHR21207">
    <property type="entry name" value="PARKIN COREGULATED GENE PROTEIN PARK2 COREGULATED"/>
    <property type="match status" value="1"/>
</dbReference>
<sequence>MEIYKKVLKGKPAKVAARPPKTGVFRARKAEPTNFRVHYDRGDLPLVIHHVAMGSKLAWRVDMVELDYHHYLPIFFDGIREKEHPYSFIAREGTVDLLKHGGEKILPVVPQLIIPIKKALDTRDPDILCITLLLLQELVNSHPHIGQSLVPYFRIILPVFNMFKGCNKNIGDQIYYGQRKRANLGDLIQETLELFELLGGPTAYINIKYIVPTYESVLF</sequence>
<dbReference type="Pfam" id="PF10274">
    <property type="entry name" value="ParcG"/>
    <property type="match status" value="1"/>
</dbReference>
<dbReference type="PANTHER" id="PTHR21207:SF2">
    <property type="entry name" value="PARKIN COREGULATED GENE PROTEIN"/>
    <property type="match status" value="1"/>
</dbReference>
<name>A0ABQ5K2B5_9EUKA</name>
<comment type="caution">
    <text evidence="1">The sequence shown here is derived from an EMBL/GenBank/DDBJ whole genome shotgun (WGS) entry which is preliminary data.</text>
</comment>